<keyword evidence="2" id="KW-0964">Secreted</keyword>
<evidence type="ECO:0000256" key="2">
    <source>
        <dbReference type="ARBA" id="ARBA00022525"/>
    </source>
</evidence>
<accession>A0AAT9UPP7</accession>
<comment type="subcellular location">
    <subcellularLocation>
        <location evidence="1">Secreted</location>
    </subcellularLocation>
</comment>
<evidence type="ECO:0000259" key="3">
    <source>
        <dbReference type="PROSITE" id="PS51362"/>
    </source>
</evidence>
<dbReference type="GO" id="GO:0005125">
    <property type="term" value="F:cytokine activity"/>
    <property type="evidence" value="ECO:0007669"/>
    <property type="project" value="TreeGrafter"/>
</dbReference>
<feature type="domain" description="TGF-beta family profile" evidence="3">
    <location>
        <begin position="224"/>
        <end position="336"/>
    </location>
</feature>
<dbReference type="GO" id="GO:0005615">
    <property type="term" value="C:extracellular space"/>
    <property type="evidence" value="ECO:0007669"/>
    <property type="project" value="TreeGrafter"/>
</dbReference>
<gene>
    <name evidence="4" type="ORF">APAPVX9-156</name>
</gene>
<dbReference type="Gene3D" id="2.10.90.10">
    <property type="entry name" value="Cystine-knot cytokines"/>
    <property type="match status" value="1"/>
</dbReference>
<dbReference type="PANTHER" id="PTHR11848:SF309">
    <property type="entry name" value="INHIBIN BETA CHAIN"/>
    <property type="match status" value="1"/>
</dbReference>
<dbReference type="Pfam" id="PF00019">
    <property type="entry name" value="TGF_beta"/>
    <property type="match status" value="1"/>
</dbReference>
<reference evidence="4" key="1">
    <citation type="submission" date="2023-04" db="EMBL/GenBank/DDBJ databases">
        <title>Genomic characterization of avipoxvirus isolates from Apapne (Himatione sanguinea).</title>
        <authorList>
            <person name="Butt S.L."/>
            <person name="Do Nascimento G.M."/>
        </authorList>
    </citation>
    <scope>NUCLEOTIDE SEQUENCE</scope>
    <source>
        <strain evidence="4">APAPVX9</strain>
    </source>
</reference>
<dbReference type="PANTHER" id="PTHR11848">
    <property type="entry name" value="TGF-BETA FAMILY"/>
    <property type="match status" value="1"/>
</dbReference>
<dbReference type="InterPro" id="IPR001839">
    <property type="entry name" value="TGF-b_C"/>
</dbReference>
<evidence type="ECO:0000313" key="4">
    <source>
        <dbReference type="EMBL" id="WHV01602.1"/>
    </source>
</evidence>
<dbReference type="GO" id="GO:0008083">
    <property type="term" value="F:growth factor activity"/>
    <property type="evidence" value="ECO:0007669"/>
    <property type="project" value="InterPro"/>
</dbReference>
<dbReference type="PROSITE" id="PS51362">
    <property type="entry name" value="TGF_BETA_2"/>
    <property type="match status" value="1"/>
</dbReference>
<dbReference type="SMART" id="SM00204">
    <property type="entry name" value="TGFB"/>
    <property type="match status" value="1"/>
</dbReference>
<sequence length="336" mass="38548">MYTYEYNSVSDILLTRLNLTIEDVTSYLNNKIIETPHSYEKSPSITVSGRINGGVITFPKAYEYLESHDTVGSSICVYYSKTDGKPVSINITQYNDGIYLLSINETIIPNDTWTCIIMPNKMIENLYSFNNRHLSVGFKIRPSNYVDTSNDPFMELYLESDKYNAVTYSLQNKCKEFCYYKLEDIKLNLAKALGIDEGRGNRKKRHPNMNECCCIRIVTPKIPVKKPTVTIKRPVIPYTEVCSLRHQYIKFKDIGCNWILAPKGIMFNYCAGTCTISSFDKSSIVYAKMLLDSEYKSNLNVCCKPIRRQSVKITYMHGKNIKQSEIKDFMPSECGC</sequence>
<evidence type="ECO:0000256" key="1">
    <source>
        <dbReference type="ARBA" id="ARBA00004613"/>
    </source>
</evidence>
<name>A0AAT9UPP7_9POXV</name>
<protein>
    <submittedName>
        <fullName evidence="4">TGF-beta-like protein</fullName>
    </submittedName>
</protein>
<dbReference type="InterPro" id="IPR015615">
    <property type="entry name" value="TGF-beta-rel"/>
</dbReference>
<dbReference type="EMBL" id="OQ865377">
    <property type="protein sequence ID" value="WHV01602.1"/>
    <property type="molecule type" value="Genomic_DNA"/>
</dbReference>
<proteinExistence type="predicted"/>
<dbReference type="InterPro" id="IPR029034">
    <property type="entry name" value="Cystine-knot_cytokine"/>
</dbReference>
<dbReference type="SUPFAM" id="SSF57501">
    <property type="entry name" value="Cystine-knot cytokines"/>
    <property type="match status" value="1"/>
</dbReference>
<organism evidence="4">
    <name type="scientific">Apapanepox virus</name>
    <dbReference type="NCBI Taxonomy" id="3049969"/>
    <lineage>
        <taxon>Viruses</taxon>
        <taxon>Varidnaviria</taxon>
        <taxon>Bamfordvirae</taxon>
        <taxon>Nucleocytoviricota</taxon>
        <taxon>Pokkesviricetes</taxon>
        <taxon>Chitovirales</taxon>
        <taxon>Poxviridae</taxon>
        <taxon>Chordopoxvirinae</taxon>
        <taxon>Avipoxvirus</taxon>
    </lineage>
</organism>